<dbReference type="InterPro" id="IPR021133">
    <property type="entry name" value="HEAT_type_2"/>
</dbReference>
<evidence type="ECO:0000313" key="3">
    <source>
        <dbReference type="EMBL" id="VDN53589.1"/>
    </source>
</evidence>
<evidence type="ECO:0000256" key="1">
    <source>
        <dbReference type="PROSITE-ProRule" id="PRU00103"/>
    </source>
</evidence>
<protein>
    <submittedName>
        <fullName evidence="6">TOG domain-containing protein</fullName>
    </submittedName>
</protein>
<evidence type="ECO:0000313" key="5">
    <source>
        <dbReference type="Proteomes" id="UP000274756"/>
    </source>
</evidence>
<dbReference type="EMBL" id="UYYG01000150">
    <property type="protein sequence ID" value="VDN53589.1"/>
    <property type="molecule type" value="Genomic_DNA"/>
</dbReference>
<feature type="region of interest" description="Disordered" evidence="2">
    <location>
        <begin position="641"/>
        <end position="665"/>
    </location>
</feature>
<dbReference type="SUPFAM" id="SSF48371">
    <property type="entry name" value="ARM repeat"/>
    <property type="match status" value="1"/>
</dbReference>
<reference evidence="6" key="1">
    <citation type="submission" date="2016-04" db="UniProtKB">
        <authorList>
            <consortium name="WormBaseParasite"/>
        </authorList>
    </citation>
    <scope>IDENTIFICATION</scope>
</reference>
<dbReference type="InterPro" id="IPR011989">
    <property type="entry name" value="ARM-like"/>
</dbReference>
<feature type="region of interest" description="Disordered" evidence="2">
    <location>
        <begin position="511"/>
        <end position="534"/>
    </location>
</feature>
<name>A0A158Q6G7_DRAME</name>
<dbReference type="PROSITE" id="PS50077">
    <property type="entry name" value="HEAT_REPEAT"/>
    <property type="match status" value="1"/>
</dbReference>
<dbReference type="GO" id="GO:0008287">
    <property type="term" value="C:protein serine/threonine phosphatase complex"/>
    <property type="evidence" value="ECO:0007669"/>
    <property type="project" value="TreeGrafter"/>
</dbReference>
<dbReference type="STRING" id="318479.A0A158Q6G7"/>
<dbReference type="AlphaFoldDB" id="A0A158Q6G7"/>
<dbReference type="InterPro" id="IPR039918">
    <property type="entry name" value="PPP4R4"/>
</dbReference>
<organism evidence="4 6">
    <name type="scientific">Dracunculus medinensis</name>
    <name type="common">Guinea worm</name>
    <dbReference type="NCBI Taxonomy" id="318479"/>
    <lineage>
        <taxon>Eukaryota</taxon>
        <taxon>Metazoa</taxon>
        <taxon>Ecdysozoa</taxon>
        <taxon>Nematoda</taxon>
        <taxon>Chromadorea</taxon>
        <taxon>Rhabditida</taxon>
        <taxon>Spirurina</taxon>
        <taxon>Dracunculoidea</taxon>
        <taxon>Dracunculidae</taxon>
        <taxon>Dracunculus</taxon>
    </lineage>
</organism>
<dbReference type="PANTHER" id="PTHR21467">
    <property type="entry name" value="PROTEIN PHOSPHATASE 4 REGULATORY SUBUNIT 4 PPP4R4"/>
    <property type="match status" value="1"/>
</dbReference>
<dbReference type="PANTHER" id="PTHR21467:SF0">
    <property type="entry name" value="SERINE_THREONINE-PROTEIN PHOSPHATASE 4 REGULATORY SUBUNIT 4"/>
    <property type="match status" value="1"/>
</dbReference>
<evidence type="ECO:0000313" key="4">
    <source>
        <dbReference type="Proteomes" id="UP000038040"/>
    </source>
</evidence>
<feature type="compositionally biased region" description="Polar residues" evidence="2">
    <location>
        <begin position="651"/>
        <end position="660"/>
    </location>
</feature>
<dbReference type="InterPro" id="IPR016024">
    <property type="entry name" value="ARM-type_fold"/>
</dbReference>
<reference evidence="3 5" key="2">
    <citation type="submission" date="2018-11" db="EMBL/GenBank/DDBJ databases">
        <authorList>
            <consortium name="Pathogen Informatics"/>
        </authorList>
    </citation>
    <scope>NUCLEOTIDE SEQUENCE [LARGE SCALE GENOMIC DNA]</scope>
</reference>
<gene>
    <name evidence="3" type="ORF">DME_LOCUS3562</name>
</gene>
<dbReference type="GO" id="GO:0019888">
    <property type="term" value="F:protein phosphatase regulator activity"/>
    <property type="evidence" value="ECO:0007669"/>
    <property type="project" value="TreeGrafter"/>
</dbReference>
<dbReference type="Proteomes" id="UP000274756">
    <property type="component" value="Unassembled WGS sequence"/>
</dbReference>
<dbReference type="WBParaSite" id="DME_0001002701-mRNA-1">
    <property type="protein sequence ID" value="DME_0001002701-mRNA-1"/>
    <property type="gene ID" value="DME_0001002701"/>
</dbReference>
<feature type="repeat" description="HEAT" evidence="1">
    <location>
        <begin position="51"/>
        <end position="88"/>
    </location>
</feature>
<sequence>MSVERRICKELLTCVKMLSQDSNVNVRNSIAQRLGTIANSLRDTSECSTLLLPCLLELCGDDDIGVREAILDTVAVCLPCFSRESKKNAIFPLIKRSTEQALLLQDVTLTVVAKNLGKWLFNLKDEVDSCEYKWFLDTYIRLANLAHNFPSAISSSKSTADSNTIQTVARRMCAYNFPCFVLLYEEHFKERLLPLLEGFCADPNEDIRSAIASGFHEIVKLKPNEARLISSFIELIRCSASEVVGHLTGNLDQILPSLYKCAMNSSNGRQVNKIQLDRILIGCNRLIRGTSLWRAHQSYLLNIAVIRKFLPANEIFISFVPMLKQEVLTGRAIPCRVAAASTLLLVMRENRDKIARQSVSDFFIHCKLQLCKILSKIKENLILPDDEIILQQIEKIVRDMLSNEQNAFTRHLIQTYAYELSRVETRIEKNRADEAKEKEEEELWKENPEDKENIVLRKSASTFSSNGEGFITRIINESQRKSDLDTGEKADIGRWRTRTQVPKTAIARPQPKVTVTQRTPSPMPRAEKSRMSLSRQKSNFMAIANGSAISTKNNSTTSESSSIFGRNVVKNVENAASLMNGGLTAAHINGTEVENIKTNWSTRKEEINDAAQSIVKYRPPTGRDSIIIGQTSHKTIPLSTKKFGARESYRPQKTNVSDPPSSSLLKKSSSLLNARSLGRFGQPYGLIKVRSFSNIEKQPSHLSMKIHTIY</sequence>
<dbReference type="Proteomes" id="UP000038040">
    <property type="component" value="Unplaced"/>
</dbReference>
<proteinExistence type="predicted"/>
<dbReference type="Gene3D" id="1.25.10.10">
    <property type="entry name" value="Leucine-rich Repeat Variant"/>
    <property type="match status" value="1"/>
</dbReference>
<accession>A0A158Q6G7</accession>
<evidence type="ECO:0000256" key="2">
    <source>
        <dbReference type="SAM" id="MobiDB-lite"/>
    </source>
</evidence>
<evidence type="ECO:0000313" key="6">
    <source>
        <dbReference type="WBParaSite" id="DME_0001002701-mRNA-1"/>
    </source>
</evidence>
<keyword evidence="5" id="KW-1185">Reference proteome</keyword>
<dbReference type="OrthoDB" id="340346at2759"/>
<dbReference type="GO" id="GO:0005829">
    <property type="term" value="C:cytosol"/>
    <property type="evidence" value="ECO:0007669"/>
    <property type="project" value="TreeGrafter"/>
</dbReference>